<dbReference type="InterPro" id="IPR011659">
    <property type="entry name" value="WD40"/>
</dbReference>
<dbReference type="EMBL" id="DSXR01000128">
    <property type="protein sequence ID" value="HGS88573.1"/>
    <property type="molecule type" value="Genomic_DNA"/>
</dbReference>
<sequence length="624" mass="69554">MSPSKRIQAFGLWSSSISPKRMAQRARLEDVQFSADGVVWLESRGKQGQLVHQPSTGARRDLLFEHSARGGVGYGGGEFTTGGRSLFFVQHGRQIMRYDLETRVVRPVTPAWGAFSAPTLSPDGQWLVFVHEDGDRAALGLVEADGGWLIRLDHRADFYMQPAWSPDGRHLAWVEWDNPNMPWDATRLVLAQLSGDVPQVSGKRTVAGEDVQGVFSQPCFSPDGRWLAFLAGTGEWDDLVLFDLTSGERRVVYPAQGYHLSTPAWVQGQRTLGWLPDSRRLLVIRNRAGLAELCQVEIESGKVQTLPVTPFTWLRQLSIHPSSGEVVLLASSPRLAERVLRWDGARWHEVACTDAWLLPEEWFSQPQAVEWPLPGGGEAFGWFYPPQNPHAEGEGLPPLIVHVHGGPTSAAVLDFPREAAYFTSRGYAWLEVNHRGSSGYGRTYQQALNGSWGEADVLDTVSGARYLAQNGWVDGERMAVMGGSAGGFNVLNCLVRYPGVFKAGVALYPVSDLVALARETHRFERYYTDRLIAPFPQGAALYRRRSPLYQAEQIRDALAIFQGAEDKAVPPSQSEAMINRLRELGVPYLFRLYPGEGHGFRAPETIEDFYQQTERFLQDYVLFG</sequence>
<evidence type="ECO:0000259" key="1">
    <source>
        <dbReference type="Pfam" id="PF00326"/>
    </source>
</evidence>
<dbReference type="Gene3D" id="3.40.50.1820">
    <property type="entry name" value="alpha/beta hydrolase"/>
    <property type="match status" value="1"/>
</dbReference>
<evidence type="ECO:0000313" key="2">
    <source>
        <dbReference type="EMBL" id="HGS88573.1"/>
    </source>
</evidence>
<dbReference type="Pfam" id="PF00326">
    <property type="entry name" value="Peptidase_S9"/>
    <property type="match status" value="1"/>
</dbReference>
<dbReference type="InterPro" id="IPR029058">
    <property type="entry name" value="AB_hydrolase_fold"/>
</dbReference>
<organism evidence="2">
    <name type="scientific">Bellilinea caldifistulae</name>
    <dbReference type="NCBI Taxonomy" id="360411"/>
    <lineage>
        <taxon>Bacteria</taxon>
        <taxon>Bacillati</taxon>
        <taxon>Chloroflexota</taxon>
        <taxon>Anaerolineae</taxon>
        <taxon>Anaerolineales</taxon>
        <taxon>Anaerolineaceae</taxon>
        <taxon>Bellilinea</taxon>
    </lineage>
</organism>
<comment type="caution">
    <text evidence="2">The sequence shown here is derived from an EMBL/GenBank/DDBJ whole genome shotgun (WGS) entry which is preliminary data.</text>
</comment>
<dbReference type="PANTHER" id="PTHR43056">
    <property type="entry name" value="PEPTIDASE S9 PROLYL OLIGOPEPTIDASE"/>
    <property type="match status" value="1"/>
</dbReference>
<dbReference type="GO" id="GO:0008236">
    <property type="term" value="F:serine-type peptidase activity"/>
    <property type="evidence" value="ECO:0007669"/>
    <property type="project" value="InterPro"/>
</dbReference>
<name>A0A7C4Q5Q7_9CHLR</name>
<dbReference type="GO" id="GO:0006508">
    <property type="term" value="P:proteolysis"/>
    <property type="evidence" value="ECO:0007669"/>
    <property type="project" value="InterPro"/>
</dbReference>
<dbReference type="Gene3D" id="2.120.10.30">
    <property type="entry name" value="TolB, C-terminal domain"/>
    <property type="match status" value="2"/>
</dbReference>
<feature type="domain" description="Peptidase S9 prolyl oligopeptidase catalytic" evidence="1">
    <location>
        <begin position="415"/>
        <end position="620"/>
    </location>
</feature>
<dbReference type="InterPro" id="IPR011042">
    <property type="entry name" value="6-blade_b-propeller_TolB-like"/>
</dbReference>
<reference evidence="2" key="1">
    <citation type="journal article" date="2020" name="mSystems">
        <title>Genome- and Community-Level Interaction Insights into Carbon Utilization and Element Cycling Functions of Hydrothermarchaeota in Hydrothermal Sediment.</title>
        <authorList>
            <person name="Zhou Z."/>
            <person name="Liu Y."/>
            <person name="Xu W."/>
            <person name="Pan J."/>
            <person name="Luo Z.H."/>
            <person name="Li M."/>
        </authorList>
    </citation>
    <scope>NUCLEOTIDE SEQUENCE [LARGE SCALE GENOMIC DNA]</scope>
    <source>
        <strain evidence="2">SpSt-556</strain>
    </source>
</reference>
<accession>A0A7C4Q5Q7</accession>
<protein>
    <submittedName>
        <fullName evidence="2">S9 family peptidase</fullName>
    </submittedName>
</protein>
<dbReference type="SUPFAM" id="SSF82171">
    <property type="entry name" value="DPP6 N-terminal domain-like"/>
    <property type="match status" value="1"/>
</dbReference>
<dbReference type="Pfam" id="PF07676">
    <property type="entry name" value="PD40"/>
    <property type="match status" value="3"/>
</dbReference>
<proteinExistence type="predicted"/>
<dbReference type="InterPro" id="IPR001375">
    <property type="entry name" value="Peptidase_S9_cat"/>
</dbReference>
<gene>
    <name evidence="2" type="ORF">ENT17_13300</name>
</gene>
<dbReference type="PANTHER" id="PTHR43056:SF5">
    <property type="entry name" value="PEPTIDASE S9 PROLYL OLIGOPEPTIDASE CATALYTIC DOMAIN-CONTAINING PROTEIN"/>
    <property type="match status" value="1"/>
</dbReference>
<dbReference type="InterPro" id="IPR050585">
    <property type="entry name" value="Xaa-Pro_dipeptidyl-ppase/CocE"/>
</dbReference>
<dbReference type="SUPFAM" id="SSF53474">
    <property type="entry name" value="alpha/beta-Hydrolases"/>
    <property type="match status" value="1"/>
</dbReference>
<dbReference type="AlphaFoldDB" id="A0A7C4Q5Q7"/>